<name>A0ABU1IKR6_9BACL</name>
<sequence>MIPIISSGRVEQLQGMGIADRDSTKHDNAAEPVPERELASSSTPPSSNRIRMGLGDLLQERTLFQEIRILFGIDKHIFRQTILHSRSPDNMNPTAGRFHVCFSTTPPNRILLYKVFCITRRNCFFPYRHAPSRTLIS</sequence>
<feature type="region of interest" description="Disordered" evidence="1">
    <location>
        <begin position="17"/>
        <end position="51"/>
    </location>
</feature>
<keyword evidence="3" id="KW-1185">Reference proteome</keyword>
<reference evidence="2 3" key="1">
    <citation type="submission" date="2023-07" db="EMBL/GenBank/DDBJ databases">
        <title>Genomic Encyclopedia of Type Strains, Phase IV (KMG-IV): sequencing the most valuable type-strain genomes for metagenomic binning, comparative biology and taxonomic classification.</title>
        <authorList>
            <person name="Goeker M."/>
        </authorList>
    </citation>
    <scope>NUCLEOTIDE SEQUENCE [LARGE SCALE GENOMIC DNA]</scope>
    <source>
        <strain evidence="2 3">DSM 45903</strain>
    </source>
</reference>
<evidence type="ECO:0000256" key="1">
    <source>
        <dbReference type="SAM" id="MobiDB-lite"/>
    </source>
</evidence>
<gene>
    <name evidence="2" type="ORF">JOE21_001133</name>
</gene>
<comment type="caution">
    <text evidence="2">The sequence shown here is derived from an EMBL/GenBank/DDBJ whole genome shotgun (WGS) entry which is preliminary data.</text>
</comment>
<protein>
    <submittedName>
        <fullName evidence="2">Uncharacterized protein</fullName>
    </submittedName>
</protein>
<feature type="compositionally biased region" description="Polar residues" evidence="1">
    <location>
        <begin position="39"/>
        <end position="49"/>
    </location>
</feature>
<evidence type="ECO:0000313" key="3">
    <source>
        <dbReference type="Proteomes" id="UP001185012"/>
    </source>
</evidence>
<feature type="compositionally biased region" description="Basic and acidic residues" evidence="1">
    <location>
        <begin position="19"/>
        <end position="38"/>
    </location>
</feature>
<dbReference type="EMBL" id="JAVDQG010000002">
    <property type="protein sequence ID" value="MDR6225142.1"/>
    <property type="molecule type" value="Genomic_DNA"/>
</dbReference>
<organism evidence="2 3">
    <name type="scientific">Desmospora profundinema</name>
    <dbReference type="NCBI Taxonomy" id="1571184"/>
    <lineage>
        <taxon>Bacteria</taxon>
        <taxon>Bacillati</taxon>
        <taxon>Bacillota</taxon>
        <taxon>Bacilli</taxon>
        <taxon>Bacillales</taxon>
        <taxon>Thermoactinomycetaceae</taxon>
        <taxon>Desmospora</taxon>
    </lineage>
</organism>
<dbReference type="Proteomes" id="UP001185012">
    <property type="component" value="Unassembled WGS sequence"/>
</dbReference>
<proteinExistence type="predicted"/>
<accession>A0ABU1IKR6</accession>
<evidence type="ECO:0000313" key="2">
    <source>
        <dbReference type="EMBL" id="MDR6225142.1"/>
    </source>
</evidence>